<accession>A0A1N6EP00</accession>
<feature type="transmembrane region" description="Helical" evidence="2">
    <location>
        <begin position="123"/>
        <end position="143"/>
    </location>
</feature>
<gene>
    <name evidence="3" type="ORF">SAMN05443544_1324</name>
</gene>
<feature type="transmembrane region" description="Helical" evidence="2">
    <location>
        <begin position="149"/>
        <end position="170"/>
    </location>
</feature>
<keyword evidence="4" id="KW-1185">Reference proteome</keyword>
<proteinExistence type="predicted"/>
<sequence length="184" mass="20329">MAHESEAAADDVEPARADPADVHGEHAEIRRETYGERLDRKWNDVLQELRAVQAGTQIITGFLLAVAFQPTFAELERYELALYLVLVVLAATATMLGLAPVILHRELTGHHQKERVVRIANRILLTLLVVVSFLTAGVASLIFDVAVNQVAGFIALGISLILLAVFWIVVPRVGRPSLRERLRP</sequence>
<evidence type="ECO:0008006" key="5">
    <source>
        <dbReference type="Google" id="ProtNLM"/>
    </source>
</evidence>
<dbReference type="InterPro" id="IPR046291">
    <property type="entry name" value="DUF6328"/>
</dbReference>
<feature type="transmembrane region" description="Helical" evidence="2">
    <location>
        <begin position="49"/>
        <end position="68"/>
    </location>
</feature>
<dbReference type="EMBL" id="FSRJ01000002">
    <property type="protein sequence ID" value="SIN84671.1"/>
    <property type="molecule type" value="Genomic_DNA"/>
</dbReference>
<evidence type="ECO:0000256" key="2">
    <source>
        <dbReference type="SAM" id="Phobius"/>
    </source>
</evidence>
<dbReference type="AlphaFoldDB" id="A0A1N6EP00"/>
<evidence type="ECO:0000256" key="1">
    <source>
        <dbReference type="SAM" id="MobiDB-lite"/>
    </source>
</evidence>
<keyword evidence="2" id="KW-0472">Membrane</keyword>
<feature type="region of interest" description="Disordered" evidence="1">
    <location>
        <begin position="1"/>
        <end position="28"/>
    </location>
</feature>
<dbReference type="RefSeq" id="WP_084183733.1">
    <property type="nucleotide sequence ID" value="NZ_FSRJ01000002.1"/>
</dbReference>
<protein>
    <recommendedName>
        <fullName evidence="5">Sodium:proton antiporter</fullName>
    </recommendedName>
</protein>
<feature type="transmembrane region" description="Helical" evidence="2">
    <location>
        <begin position="80"/>
        <end position="103"/>
    </location>
</feature>
<organism evidence="3 4">
    <name type="scientific">Agromyces cerinus subsp. cerinus</name>
    <dbReference type="NCBI Taxonomy" id="232089"/>
    <lineage>
        <taxon>Bacteria</taxon>
        <taxon>Bacillati</taxon>
        <taxon>Actinomycetota</taxon>
        <taxon>Actinomycetes</taxon>
        <taxon>Micrococcales</taxon>
        <taxon>Microbacteriaceae</taxon>
        <taxon>Agromyces</taxon>
    </lineage>
</organism>
<evidence type="ECO:0000313" key="3">
    <source>
        <dbReference type="EMBL" id="SIN84671.1"/>
    </source>
</evidence>
<dbReference type="Pfam" id="PF19853">
    <property type="entry name" value="DUF6328"/>
    <property type="match status" value="1"/>
</dbReference>
<reference evidence="4" key="1">
    <citation type="submission" date="2016-11" db="EMBL/GenBank/DDBJ databases">
        <authorList>
            <person name="Varghese N."/>
            <person name="Submissions S."/>
        </authorList>
    </citation>
    <scope>NUCLEOTIDE SEQUENCE [LARGE SCALE GENOMIC DNA]</scope>
    <source>
        <strain evidence="4">DSM 8595</strain>
    </source>
</reference>
<keyword evidence="2" id="KW-0812">Transmembrane</keyword>
<dbReference type="STRING" id="232089.SAMN05443544_1324"/>
<dbReference type="Proteomes" id="UP000184699">
    <property type="component" value="Unassembled WGS sequence"/>
</dbReference>
<feature type="compositionally biased region" description="Basic and acidic residues" evidence="1">
    <location>
        <begin position="13"/>
        <end position="28"/>
    </location>
</feature>
<keyword evidence="2" id="KW-1133">Transmembrane helix</keyword>
<name>A0A1N6EP00_9MICO</name>
<evidence type="ECO:0000313" key="4">
    <source>
        <dbReference type="Proteomes" id="UP000184699"/>
    </source>
</evidence>